<dbReference type="Proteomes" id="UP000256977">
    <property type="component" value="Unassembled WGS sequence"/>
</dbReference>
<reference evidence="3 4" key="1">
    <citation type="submission" date="2018-07" db="EMBL/GenBank/DDBJ databases">
        <title>Genomic Encyclopedia of Type Strains, Phase III (KMG-III): the genomes of soil and plant-associated and newly described type strains.</title>
        <authorList>
            <person name="Whitman W."/>
        </authorList>
    </citation>
    <scope>NUCLEOTIDE SEQUENCE [LARGE SCALE GENOMIC DNA]</scope>
    <source>
        <strain evidence="3 4">CECT 7287</strain>
    </source>
</reference>
<feature type="transmembrane region" description="Helical" evidence="1">
    <location>
        <begin position="45"/>
        <end position="65"/>
    </location>
</feature>
<keyword evidence="4" id="KW-1185">Reference proteome</keyword>
<evidence type="ECO:0000256" key="1">
    <source>
        <dbReference type="SAM" id="Phobius"/>
    </source>
</evidence>
<evidence type="ECO:0000313" key="4">
    <source>
        <dbReference type="Proteomes" id="UP000256977"/>
    </source>
</evidence>
<dbReference type="Pfam" id="PF02517">
    <property type="entry name" value="Rce1-like"/>
    <property type="match status" value="1"/>
</dbReference>
<feature type="transmembrane region" description="Helical" evidence="1">
    <location>
        <begin position="158"/>
        <end position="177"/>
    </location>
</feature>
<keyword evidence="1" id="KW-0812">Transmembrane</keyword>
<accession>A0A3D9KLW2</accession>
<dbReference type="InterPro" id="IPR003675">
    <property type="entry name" value="Rce1/LyrA-like_dom"/>
</dbReference>
<keyword evidence="1" id="KW-1133">Transmembrane helix</keyword>
<keyword evidence="1" id="KW-0472">Membrane</keyword>
<dbReference type="AlphaFoldDB" id="A0A3D9KLW2"/>
<feature type="transmembrane region" description="Helical" evidence="1">
    <location>
        <begin position="233"/>
        <end position="253"/>
    </location>
</feature>
<organism evidence="3 4">
    <name type="scientific">Cohnella phaseoli</name>
    <dbReference type="NCBI Taxonomy" id="456490"/>
    <lineage>
        <taxon>Bacteria</taxon>
        <taxon>Bacillati</taxon>
        <taxon>Bacillota</taxon>
        <taxon>Bacilli</taxon>
        <taxon>Bacillales</taxon>
        <taxon>Paenibacillaceae</taxon>
        <taxon>Cohnella</taxon>
    </lineage>
</organism>
<proteinExistence type="predicted"/>
<feature type="transmembrane region" description="Helical" evidence="1">
    <location>
        <begin position="86"/>
        <end position="107"/>
    </location>
</feature>
<feature type="domain" description="CAAX prenyl protease 2/Lysostaphin resistance protein A-like" evidence="2">
    <location>
        <begin position="127"/>
        <end position="214"/>
    </location>
</feature>
<comment type="caution">
    <text evidence="3">The sequence shown here is derived from an EMBL/GenBank/DDBJ whole genome shotgun (WGS) entry which is preliminary data.</text>
</comment>
<gene>
    <name evidence="3" type="ORF">DFP98_103388</name>
</gene>
<dbReference type="GO" id="GO:0004175">
    <property type="term" value="F:endopeptidase activity"/>
    <property type="evidence" value="ECO:0007669"/>
    <property type="project" value="UniProtKB-ARBA"/>
</dbReference>
<evidence type="ECO:0000259" key="2">
    <source>
        <dbReference type="Pfam" id="PF02517"/>
    </source>
</evidence>
<dbReference type="EMBL" id="QRDZ01000003">
    <property type="protein sequence ID" value="RED86533.1"/>
    <property type="molecule type" value="Genomic_DNA"/>
</dbReference>
<dbReference type="RefSeq" id="WP_181917505.1">
    <property type="nucleotide sequence ID" value="NZ_QRDZ01000003.1"/>
</dbReference>
<dbReference type="GO" id="GO:0080120">
    <property type="term" value="P:CAAX-box protein maturation"/>
    <property type="evidence" value="ECO:0007669"/>
    <property type="project" value="UniProtKB-ARBA"/>
</dbReference>
<feature type="transmembrane region" description="Helical" evidence="1">
    <location>
        <begin position="183"/>
        <end position="199"/>
    </location>
</feature>
<feature type="transmembrane region" description="Helical" evidence="1">
    <location>
        <begin position="119"/>
        <end position="138"/>
    </location>
</feature>
<protein>
    <recommendedName>
        <fullName evidence="2">CAAX prenyl protease 2/Lysostaphin resistance protein A-like domain-containing protein</fullName>
    </recommendedName>
</protein>
<evidence type="ECO:0000313" key="3">
    <source>
        <dbReference type="EMBL" id="RED86533.1"/>
    </source>
</evidence>
<sequence length="270" mass="30860">MKKTTSKSLFNIVWIIAVYFVLFYGLIQVYSRFVYPTSGWFEDNPIAFIVFNDIIQMPLLFFIMLKVRKVHIFKEAGFTKLGMPQVVTIVSIGLLMGWFTDLLFSLSWIKVHFPQFEEILAYLNDGSSVLVFLAFLLYGNIYKEMLFRGMIFKELRRLSPLTAAIIIQGILYGGLFFSFDIPLTVYGFLGAVVFALLYVRYRSIWAPILAQYACQGSQYVFRRSETHVADPNMQYLFLAITGIAIIALLIVIFNKHRGLQANAIGKEGAA</sequence>
<feature type="transmembrane region" description="Helical" evidence="1">
    <location>
        <begin position="12"/>
        <end position="33"/>
    </location>
</feature>
<name>A0A3D9KLW2_9BACL</name>